<keyword evidence="3" id="KW-1185">Reference proteome</keyword>
<dbReference type="InterPro" id="IPR012337">
    <property type="entry name" value="RNaseH-like_sf"/>
</dbReference>
<dbReference type="AlphaFoldDB" id="A0A2G8KIK1"/>
<dbReference type="FunFam" id="3.30.420.10:FF:000032">
    <property type="entry name" value="Retrovirus-related Pol polyprotein from transposon 297-like Protein"/>
    <property type="match status" value="1"/>
</dbReference>
<dbReference type="PANTHER" id="PTHR37984:SF15">
    <property type="entry name" value="INTEGRASE CATALYTIC DOMAIN-CONTAINING PROTEIN"/>
    <property type="match status" value="1"/>
</dbReference>
<protein>
    <recommendedName>
        <fullName evidence="1">Integrase catalytic domain-containing protein</fullName>
    </recommendedName>
</protein>
<dbReference type="SUPFAM" id="SSF53098">
    <property type="entry name" value="Ribonuclease H-like"/>
    <property type="match status" value="1"/>
</dbReference>
<comment type="caution">
    <text evidence="2">The sequence shown here is derived from an EMBL/GenBank/DDBJ whole genome shotgun (WGS) entry which is preliminary data.</text>
</comment>
<organism evidence="2 3">
    <name type="scientific">Stichopus japonicus</name>
    <name type="common">Sea cucumber</name>
    <dbReference type="NCBI Taxonomy" id="307972"/>
    <lineage>
        <taxon>Eukaryota</taxon>
        <taxon>Metazoa</taxon>
        <taxon>Echinodermata</taxon>
        <taxon>Eleutherozoa</taxon>
        <taxon>Echinozoa</taxon>
        <taxon>Holothuroidea</taxon>
        <taxon>Aspidochirotacea</taxon>
        <taxon>Aspidochirotida</taxon>
        <taxon>Stichopodidae</taxon>
        <taxon>Apostichopus</taxon>
    </lineage>
</organism>
<evidence type="ECO:0000313" key="3">
    <source>
        <dbReference type="Proteomes" id="UP000230750"/>
    </source>
</evidence>
<evidence type="ECO:0000313" key="2">
    <source>
        <dbReference type="EMBL" id="PIK47816.1"/>
    </source>
</evidence>
<reference evidence="2 3" key="1">
    <citation type="journal article" date="2017" name="PLoS Biol.">
        <title>The sea cucumber genome provides insights into morphological evolution and visceral regeneration.</title>
        <authorList>
            <person name="Zhang X."/>
            <person name="Sun L."/>
            <person name="Yuan J."/>
            <person name="Sun Y."/>
            <person name="Gao Y."/>
            <person name="Zhang L."/>
            <person name="Li S."/>
            <person name="Dai H."/>
            <person name="Hamel J.F."/>
            <person name="Liu C."/>
            <person name="Yu Y."/>
            <person name="Liu S."/>
            <person name="Lin W."/>
            <person name="Guo K."/>
            <person name="Jin S."/>
            <person name="Xu P."/>
            <person name="Storey K.B."/>
            <person name="Huan P."/>
            <person name="Zhang T."/>
            <person name="Zhou Y."/>
            <person name="Zhang J."/>
            <person name="Lin C."/>
            <person name="Li X."/>
            <person name="Xing L."/>
            <person name="Huo D."/>
            <person name="Sun M."/>
            <person name="Wang L."/>
            <person name="Mercier A."/>
            <person name="Li F."/>
            <person name="Yang H."/>
            <person name="Xiang J."/>
        </authorList>
    </citation>
    <scope>NUCLEOTIDE SEQUENCE [LARGE SCALE GENOMIC DNA]</scope>
    <source>
        <strain evidence="2">Shaxun</strain>
        <tissue evidence="2">Muscle</tissue>
    </source>
</reference>
<proteinExistence type="predicted"/>
<dbReference type="PANTHER" id="PTHR37984">
    <property type="entry name" value="PROTEIN CBG26694"/>
    <property type="match status" value="1"/>
</dbReference>
<name>A0A2G8KIK1_STIJA</name>
<evidence type="ECO:0000259" key="1">
    <source>
        <dbReference type="PROSITE" id="PS50994"/>
    </source>
</evidence>
<gene>
    <name evidence="2" type="ORF">BSL78_15316</name>
</gene>
<dbReference type="Pfam" id="PF17921">
    <property type="entry name" value="Integrase_H2C2"/>
    <property type="match status" value="1"/>
</dbReference>
<dbReference type="EMBL" id="MRZV01000556">
    <property type="protein sequence ID" value="PIK47816.1"/>
    <property type="molecule type" value="Genomic_DNA"/>
</dbReference>
<dbReference type="OrthoDB" id="10053156at2759"/>
<sequence>MKFQEIPLPSSPGTIWCDMSTGSPRPFIPKVFRKDIFNSLHSMSHPGIRATRKLITDRFVWPNINKDVRSWAKSCESCQRAKVHRHTTTPLGTFAVPDARFEHIHLDIVGPLPPSRGYKYLLTVIDRFTRWPEAICIPDITAQTVAEAFVSRWISIFGVPSTITTDRGAQFESALFKQLTALLGSKRIRTTAYHPISNGLVERFHRHLKSSIKAQRDPSKWAEVLPLVLLSIRTTLKADLGCSAAELVFGTTLRVPCQWYLLFLT</sequence>
<dbReference type="InterPro" id="IPR050951">
    <property type="entry name" value="Retrovirus_Pol_polyprotein"/>
</dbReference>
<dbReference type="InterPro" id="IPR036397">
    <property type="entry name" value="RNaseH_sf"/>
</dbReference>
<dbReference type="GO" id="GO:0003676">
    <property type="term" value="F:nucleic acid binding"/>
    <property type="evidence" value="ECO:0007669"/>
    <property type="project" value="InterPro"/>
</dbReference>
<dbReference type="Pfam" id="PF00665">
    <property type="entry name" value="rve"/>
    <property type="match status" value="1"/>
</dbReference>
<dbReference type="Gene3D" id="3.30.420.10">
    <property type="entry name" value="Ribonuclease H-like superfamily/Ribonuclease H"/>
    <property type="match status" value="1"/>
</dbReference>
<feature type="domain" description="Integrase catalytic" evidence="1">
    <location>
        <begin position="93"/>
        <end position="264"/>
    </location>
</feature>
<dbReference type="Proteomes" id="UP000230750">
    <property type="component" value="Unassembled WGS sequence"/>
</dbReference>
<dbReference type="InterPro" id="IPR041588">
    <property type="entry name" value="Integrase_H2C2"/>
</dbReference>
<accession>A0A2G8KIK1</accession>
<dbReference type="PROSITE" id="PS50994">
    <property type="entry name" value="INTEGRASE"/>
    <property type="match status" value="1"/>
</dbReference>
<dbReference type="GO" id="GO:0015074">
    <property type="term" value="P:DNA integration"/>
    <property type="evidence" value="ECO:0007669"/>
    <property type="project" value="InterPro"/>
</dbReference>
<dbReference type="Gene3D" id="1.10.340.70">
    <property type="match status" value="1"/>
</dbReference>
<dbReference type="FunFam" id="1.10.340.70:FF:000006">
    <property type="entry name" value="Retrovirus-related Pol polyprotein from transposon 297-like Protein"/>
    <property type="match status" value="1"/>
</dbReference>
<dbReference type="InterPro" id="IPR001584">
    <property type="entry name" value="Integrase_cat-core"/>
</dbReference>